<dbReference type="HOGENOM" id="CLU_029423_0_1_3"/>
<dbReference type="EMBL" id="CP001344">
    <property type="protein sequence ID" value="ACL44555.1"/>
    <property type="molecule type" value="Genomic_DNA"/>
</dbReference>
<feature type="transmembrane region" description="Helical" evidence="5">
    <location>
        <begin position="101"/>
        <end position="126"/>
    </location>
</feature>
<dbReference type="GO" id="GO:0016765">
    <property type="term" value="F:transferase activity, transferring alkyl or aryl (other than methyl) groups"/>
    <property type="evidence" value="ECO:0007669"/>
    <property type="project" value="InterPro"/>
</dbReference>
<dbReference type="PANTHER" id="PTHR42723:SF1">
    <property type="entry name" value="CHLOROPHYLL SYNTHASE, CHLOROPLASTIC"/>
    <property type="match status" value="1"/>
</dbReference>
<organism evidence="6">
    <name type="scientific">Cyanothece sp. (strain PCC 7425 / ATCC 29141)</name>
    <dbReference type="NCBI Taxonomy" id="395961"/>
    <lineage>
        <taxon>Bacteria</taxon>
        <taxon>Bacillati</taxon>
        <taxon>Cyanobacteriota</taxon>
        <taxon>Cyanophyceae</taxon>
        <taxon>Gomontiellales</taxon>
        <taxon>Cyanothecaceae</taxon>
        <taxon>Cyanothece</taxon>
    </lineage>
</organism>
<dbReference type="InterPro" id="IPR000537">
    <property type="entry name" value="UbiA_prenyltransferase"/>
</dbReference>
<proteinExistence type="predicted"/>
<dbReference type="KEGG" id="cyn:Cyan7425_2194"/>
<evidence type="ECO:0000256" key="1">
    <source>
        <dbReference type="ARBA" id="ARBA00004141"/>
    </source>
</evidence>
<reference evidence="6" key="1">
    <citation type="submission" date="2009-01" db="EMBL/GenBank/DDBJ databases">
        <title>Complete sequence of chromosome Cyanothece sp. PCC 7425.</title>
        <authorList>
            <consortium name="US DOE Joint Genome Institute"/>
            <person name="Lucas S."/>
            <person name="Copeland A."/>
            <person name="Lapidus A."/>
            <person name="Glavina del Rio T."/>
            <person name="Dalin E."/>
            <person name="Tice H."/>
            <person name="Bruce D."/>
            <person name="Goodwin L."/>
            <person name="Pitluck S."/>
            <person name="Sims D."/>
            <person name="Meineke L."/>
            <person name="Brettin T."/>
            <person name="Detter J.C."/>
            <person name="Han C."/>
            <person name="Larimer F."/>
            <person name="Land M."/>
            <person name="Hauser L."/>
            <person name="Kyrpides N."/>
            <person name="Ovchinnikova G."/>
            <person name="Liberton M."/>
            <person name="Stoeckel J."/>
            <person name="Banerjee A."/>
            <person name="Singh A."/>
            <person name="Page L."/>
            <person name="Sato H."/>
            <person name="Zhao L."/>
            <person name="Sherman L."/>
            <person name="Pakrasi H."/>
            <person name="Richardson P."/>
        </authorList>
    </citation>
    <scope>NUCLEOTIDE SEQUENCE</scope>
    <source>
        <strain evidence="6">PCC 7425</strain>
    </source>
</reference>
<protein>
    <submittedName>
        <fullName evidence="6">UbiA prenyltransferase</fullName>
    </submittedName>
</protein>
<accession>B8HVA3</accession>
<evidence type="ECO:0000256" key="4">
    <source>
        <dbReference type="ARBA" id="ARBA00023136"/>
    </source>
</evidence>
<evidence type="ECO:0000256" key="3">
    <source>
        <dbReference type="ARBA" id="ARBA00022989"/>
    </source>
</evidence>
<feature type="transmembrane region" description="Helical" evidence="5">
    <location>
        <begin position="256"/>
        <end position="274"/>
    </location>
</feature>
<dbReference type="AlphaFoldDB" id="B8HVA3"/>
<gene>
    <name evidence="6" type="ordered locus">Cyan7425_2194</name>
</gene>
<comment type="subcellular location">
    <subcellularLocation>
        <location evidence="1">Membrane</location>
        <topology evidence="1">Multi-pass membrane protein</topology>
    </subcellularLocation>
</comment>
<keyword evidence="4 5" id="KW-0472">Membrane</keyword>
<evidence type="ECO:0000256" key="5">
    <source>
        <dbReference type="SAM" id="Phobius"/>
    </source>
</evidence>
<dbReference type="InterPro" id="IPR050475">
    <property type="entry name" value="Prenyltransferase_related"/>
</dbReference>
<dbReference type="eggNOG" id="COG0382">
    <property type="taxonomic scope" value="Bacteria"/>
</dbReference>
<dbReference type="STRING" id="395961.Cyan7425_2194"/>
<feature type="transmembrane region" description="Helical" evidence="5">
    <location>
        <begin position="180"/>
        <end position="197"/>
    </location>
</feature>
<feature type="transmembrane region" description="Helical" evidence="5">
    <location>
        <begin position="55"/>
        <end position="80"/>
    </location>
</feature>
<evidence type="ECO:0000313" key="6">
    <source>
        <dbReference type="EMBL" id="ACL44555.1"/>
    </source>
</evidence>
<sequence>MAFHSKRKHVIARAQPQNKSHGFWYYFGAYLRALRPKQWTKNLIVFAAPLFSFNFSASVCIGSLLAFVLFCMTSSSFYLINDIIDVESDRKHPVKCYRPIAAGLVSIPSAITMAVILLSTALLIGWYQAPELGATILAYALLQVAYNLQLKHRVIVDVAAIAFGFILRAIGGAIATGIILSSWFLLCTAMLALFLGIEKRKAELRLSEIKGSKSRVVLYRYSLPLLTRMESVVTNGTIITYALWSSGPMLHGAPTPWMMLTLPFVIYGIFRYQLLSDPEEIERRNSDLEQGGKTERPEEVLFSDKPLLFAVLCWVGLTFIILLLDSQGLIH</sequence>
<evidence type="ECO:0000256" key="2">
    <source>
        <dbReference type="ARBA" id="ARBA00022692"/>
    </source>
</evidence>
<dbReference type="OrthoDB" id="9803632at2"/>
<keyword evidence="2 5" id="KW-0812">Transmembrane</keyword>
<name>B8HVA3_CYAP4</name>
<dbReference type="GO" id="GO:0016020">
    <property type="term" value="C:membrane"/>
    <property type="evidence" value="ECO:0007669"/>
    <property type="project" value="UniProtKB-SubCell"/>
</dbReference>
<dbReference type="Gene3D" id="1.10.357.140">
    <property type="entry name" value="UbiA prenyltransferase"/>
    <property type="match status" value="1"/>
</dbReference>
<dbReference type="InterPro" id="IPR044878">
    <property type="entry name" value="UbiA_sf"/>
</dbReference>
<dbReference type="PANTHER" id="PTHR42723">
    <property type="entry name" value="CHLOROPHYLL SYNTHASE"/>
    <property type="match status" value="1"/>
</dbReference>
<dbReference type="NCBIfam" id="NF008978">
    <property type="entry name" value="PRK12324.1-4"/>
    <property type="match status" value="1"/>
</dbReference>
<dbReference type="CDD" id="cd13963">
    <property type="entry name" value="PT_UbiA_2"/>
    <property type="match status" value="1"/>
</dbReference>
<feature type="transmembrane region" description="Helical" evidence="5">
    <location>
        <begin position="218"/>
        <end position="244"/>
    </location>
</feature>
<feature type="transmembrane region" description="Helical" evidence="5">
    <location>
        <begin position="306"/>
        <end position="324"/>
    </location>
</feature>
<dbReference type="Pfam" id="PF01040">
    <property type="entry name" value="UbiA"/>
    <property type="match status" value="1"/>
</dbReference>
<keyword evidence="6" id="KW-0808">Transferase</keyword>
<keyword evidence="3 5" id="KW-1133">Transmembrane helix</keyword>